<sequence>MPGLEHIEAMASTPAPAATSMATETDDPHPHQAARELTQTDHLNRRLLKSLLDTMQMQMQSTDDAIRGNEDGSNDESSNEFDE</sequence>
<reference evidence="3" key="2">
    <citation type="submission" date="2025-08" db="UniProtKB">
        <authorList>
            <consortium name="RefSeq"/>
        </authorList>
    </citation>
    <scope>IDENTIFICATION</scope>
    <source>
        <strain evidence="3">MV-25-SWS-2005</strain>
        <tissue evidence="3">Whole body</tissue>
    </source>
</reference>
<evidence type="ECO:0000256" key="1">
    <source>
        <dbReference type="SAM" id="MobiDB-lite"/>
    </source>
</evidence>
<proteinExistence type="predicted"/>
<evidence type="ECO:0000313" key="2">
    <source>
        <dbReference type="Proteomes" id="UP000001819"/>
    </source>
</evidence>
<dbReference type="KEGG" id="dpo:4805082"/>
<feature type="region of interest" description="Disordered" evidence="1">
    <location>
        <begin position="1"/>
        <end position="39"/>
    </location>
</feature>
<evidence type="ECO:0008006" key="4">
    <source>
        <dbReference type="Google" id="ProtNLM"/>
    </source>
</evidence>
<name>A0A6I8UW38_DROPS</name>
<accession>A0A6I8UW38</accession>
<protein>
    <recommendedName>
        <fullName evidence="4">EKC/KEOPS complex subunit GON7</fullName>
    </recommendedName>
</protein>
<gene>
    <name evidence="3" type="primary">LOC4805082</name>
</gene>
<evidence type="ECO:0000313" key="3">
    <source>
        <dbReference type="RefSeq" id="XP_001361544.1"/>
    </source>
</evidence>
<dbReference type="GeneID" id="4805082"/>
<dbReference type="Bgee" id="FBgn0072553">
    <property type="expression patterns" value="Expressed in insect adult head and 2 other cell types or tissues"/>
</dbReference>
<feature type="compositionally biased region" description="Acidic residues" evidence="1">
    <location>
        <begin position="72"/>
        <end position="83"/>
    </location>
</feature>
<dbReference type="AlphaFoldDB" id="A0A6I8UW38"/>
<dbReference type="InParanoid" id="A0A6I8UW38"/>
<feature type="region of interest" description="Disordered" evidence="1">
    <location>
        <begin position="57"/>
        <end position="83"/>
    </location>
</feature>
<reference evidence="2" key="1">
    <citation type="submission" date="2024-06" db="UniProtKB">
        <authorList>
            <consortium name="RefSeq"/>
        </authorList>
    </citation>
    <scope>NUCLEOTIDE SEQUENCE [LARGE SCALE GENOMIC DNA]</scope>
    <source>
        <strain evidence="2">MV2-25</strain>
    </source>
</reference>
<feature type="compositionally biased region" description="Basic and acidic residues" evidence="1">
    <location>
        <begin position="26"/>
        <end position="39"/>
    </location>
</feature>
<feature type="compositionally biased region" description="Low complexity" evidence="1">
    <location>
        <begin position="9"/>
        <end position="23"/>
    </location>
</feature>
<dbReference type="Proteomes" id="UP000001819">
    <property type="component" value="Chromosome 3"/>
</dbReference>
<keyword evidence="2" id="KW-1185">Reference proteome</keyword>
<dbReference type="OMA" id="NDTHQDP"/>
<organism evidence="2 3">
    <name type="scientific">Drosophila pseudoobscura pseudoobscura</name>
    <name type="common">Fruit fly</name>
    <dbReference type="NCBI Taxonomy" id="46245"/>
    <lineage>
        <taxon>Eukaryota</taxon>
        <taxon>Metazoa</taxon>
        <taxon>Ecdysozoa</taxon>
        <taxon>Arthropoda</taxon>
        <taxon>Hexapoda</taxon>
        <taxon>Insecta</taxon>
        <taxon>Pterygota</taxon>
        <taxon>Neoptera</taxon>
        <taxon>Endopterygota</taxon>
        <taxon>Diptera</taxon>
        <taxon>Brachycera</taxon>
        <taxon>Muscomorpha</taxon>
        <taxon>Ephydroidea</taxon>
        <taxon>Drosophilidae</taxon>
        <taxon>Drosophila</taxon>
        <taxon>Sophophora</taxon>
    </lineage>
</organism>
<dbReference type="RefSeq" id="XP_001361544.1">
    <property type="nucleotide sequence ID" value="XM_001361507.5"/>
</dbReference>